<dbReference type="InterPro" id="IPR001867">
    <property type="entry name" value="OmpR/PhoB-type_DNA-bd"/>
</dbReference>
<dbReference type="InterPro" id="IPR039420">
    <property type="entry name" value="WalR-like"/>
</dbReference>
<dbReference type="GO" id="GO:0005829">
    <property type="term" value="C:cytosol"/>
    <property type="evidence" value="ECO:0007669"/>
    <property type="project" value="TreeGrafter"/>
</dbReference>
<protein>
    <submittedName>
        <fullName evidence="10">Response regulator transcription factor</fullName>
    </submittedName>
</protein>
<reference evidence="10" key="1">
    <citation type="journal article" date="2021" name="PeerJ">
        <title>Extensive microbial diversity within the chicken gut microbiome revealed by metagenomics and culture.</title>
        <authorList>
            <person name="Gilroy R."/>
            <person name="Ravi A."/>
            <person name="Getino M."/>
            <person name="Pursley I."/>
            <person name="Horton D.L."/>
            <person name="Alikhan N.F."/>
            <person name="Baker D."/>
            <person name="Gharbi K."/>
            <person name="Hall N."/>
            <person name="Watson M."/>
            <person name="Adriaenssens E.M."/>
            <person name="Foster-Nyarko E."/>
            <person name="Jarju S."/>
            <person name="Secka A."/>
            <person name="Antonio M."/>
            <person name="Oren A."/>
            <person name="Chaudhuri R.R."/>
            <person name="La Ragione R."/>
            <person name="Hildebrand F."/>
            <person name="Pallen M.J."/>
        </authorList>
    </citation>
    <scope>NUCLEOTIDE SEQUENCE</scope>
    <source>
        <strain evidence="10">CHK173-2119</strain>
    </source>
</reference>
<evidence type="ECO:0000256" key="7">
    <source>
        <dbReference type="PROSITE-ProRule" id="PRU01091"/>
    </source>
</evidence>
<sequence>MKKILVVDDEMAIRQLITYNLQHAGYQVEEAADGQLALSKAATGEFDFVILDLMLPKLDGIEVTKRLREQNIEVPILILTAKHEEADKIIGLELGADDYMTKPFSPRELLARVKAILRRSESTATTKATVVYFGDVSWELDRHHLVKNGSDLNLTKKEYELLKFLVANRQKVVTRDQIMTNVWQTQEAVISRMVDIQISHLRDKIEPDPKQPQFLLTVRGYGYRLEVSHIEK</sequence>
<dbReference type="PANTHER" id="PTHR48111">
    <property type="entry name" value="REGULATOR OF RPOS"/>
    <property type="match status" value="1"/>
</dbReference>
<dbReference type="Gene3D" id="6.10.250.690">
    <property type="match status" value="1"/>
</dbReference>
<dbReference type="Gene3D" id="1.10.10.10">
    <property type="entry name" value="Winged helix-like DNA-binding domain superfamily/Winged helix DNA-binding domain"/>
    <property type="match status" value="1"/>
</dbReference>
<dbReference type="InterPro" id="IPR011006">
    <property type="entry name" value="CheY-like_superfamily"/>
</dbReference>
<keyword evidence="5" id="KW-0804">Transcription</keyword>
<dbReference type="SMART" id="SM00862">
    <property type="entry name" value="Trans_reg_C"/>
    <property type="match status" value="1"/>
</dbReference>
<dbReference type="AlphaFoldDB" id="A0A921B4M1"/>
<dbReference type="InterPro" id="IPR001789">
    <property type="entry name" value="Sig_transdc_resp-reg_receiver"/>
</dbReference>
<evidence type="ECO:0000256" key="6">
    <source>
        <dbReference type="PROSITE-ProRule" id="PRU00169"/>
    </source>
</evidence>
<name>A0A921B4M1_9LACO</name>
<dbReference type="EMBL" id="DYXY01000183">
    <property type="protein sequence ID" value="HJE15799.1"/>
    <property type="molecule type" value="Genomic_DNA"/>
</dbReference>
<dbReference type="PROSITE" id="PS51755">
    <property type="entry name" value="OMPR_PHOB"/>
    <property type="match status" value="1"/>
</dbReference>
<dbReference type="SMART" id="SM00448">
    <property type="entry name" value="REC"/>
    <property type="match status" value="1"/>
</dbReference>
<dbReference type="InterPro" id="IPR016032">
    <property type="entry name" value="Sig_transdc_resp-reg_C-effctor"/>
</dbReference>
<dbReference type="SUPFAM" id="SSF52172">
    <property type="entry name" value="CheY-like"/>
    <property type="match status" value="1"/>
</dbReference>
<dbReference type="Gene3D" id="3.40.50.2300">
    <property type="match status" value="1"/>
</dbReference>
<dbReference type="GO" id="GO:0006355">
    <property type="term" value="P:regulation of DNA-templated transcription"/>
    <property type="evidence" value="ECO:0007669"/>
    <property type="project" value="InterPro"/>
</dbReference>
<dbReference type="GO" id="GO:0032993">
    <property type="term" value="C:protein-DNA complex"/>
    <property type="evidence" value="ECO:0007669"/>
    <property type="project" value="TreeGrafter"/>
</dbReference>
<dbReference type="Pfam" id="PF00486">
    <property type="entry name" value="Trans_reg_C"/>
    <property type="match status" value="1"/>
</dbReference>
<keyword evidence="1 6" id="KW-0597">Phosphoprotein</keyword>
<feature type="modified residue" description="4-aspartylphosphate" evidence="6">
    <location>
        <position position="52"/>
    </location>
</feature>
<dbReference type="PANTHER" id="PTHR48111:SF73">
    <property type="entry name" value="ALKALINE PHOSPHATASE SYNTHESIS TRANSCRIPTIONAL REGULATORY PROTEIN PHOP"/>
    <property type="match status" value="1"/>
</dbReference>
<keyword evidence="2" id="KW-0902">Two-component regulatory system</keyword>
<dbReference type="SUPFAM" id="SSF46894">
    <property type="entry name" value="C-terminal effector domain of the bipartite response regulators"/>
    <property type="match status" value="1"/>
</dbReference>
<dbReference type="Proteomes" id="UP000774947">
    <property type="component" value="Unassembled WGS sequence"/>
</dbReference>
<keyword evidence="4 7" id="KW-0238">DNA-binding</keyword>
<feature type="domain" description="OmpR/PhoB-type" evidence="9">
    <location>
        <begin position="128"/>
        <end position="227"/>
    </location>
</feature>
<evidence type="ECO:0000256" key="3">
    <source>
        <dbReference type="ARBA" id="ARBA00023015"/>
    </source>
</evidence>
<evidence type="ECO:0000259" key="8">
    <source>
        <dbReference type="PROSITE" id="PS50110"/>
    </source>
</evidence>
<evidence type="ECO:0000256" key="5">
    <source>
        <dbReference type="ARBA" id="ARBA00023163"/>
    </source>
</evidence>
<organism evidence="10 11">
    <name type="scientific">Lapidilactobacillus dextrinicus</name>
    <dbReference type="NCBI Taxonomy" id="51664"/>
    <lineage>
        <taxon>Bacteria</taxon>
        <taxon>Bacillati</taxon>
        <taxon>Bacillota</taxon>
        <taxon>Bacilli</taxon>
        <taxon>Lactobacillales</taxon>
        <taxon>Lactobacillaceae</taxon>
        <taxon>Lapidilactobacillus</taxon>
    </lineage>
</organism>
<feature type="domain" description="Response regulatory" evidence="8">
    <location>
        <begin position="3"/>
        <end position="117"/>
    </location>
</feature>
<accession>A0A921B4M1</accession>
<dbReference type="CDD" id="cd00383">
    <property type="entry name" value="trans_reg_C"/>
    <property type="match status" value="1"/>
</dbReference>
<feature type="DNA-binding region" description="OmpR/PhoB-type" evidence="7">
    <location>
        <begin position="128"/>
        <end position="227"/>
    </location>
</feature>
<reference evidence="10" key="2">
    <citation type="submission" date="2021-09" db="EMBL/GenBank/DDBJ databases">
        <authorList>
            <person name="Gilroy R."/>
        </authorList>
    </citation>
    <scope>NUCLEOTIDE SEQUENCE</scope>
    <source>
        <strain evidence="10">CHK173-2119</strain>
    </source>
</reference>
<evidence type="ECO:0000313" key="11">
    <source>
        <dbReference type="Proteomes" id="UP000774947"/>
    </source>
</evidence>
<comment type="caution">
    <text evidence="10">The sequence shown here is derived from an EMBL/GenBank/DDBJ whole genome shotgun (WGS) entry which is preliminary data.</text>
</comment>
<dbReference type="GO" id="GO:0000976">
    <property type="term" value="F:transcription cis-regulatory region binding"/>
    <property type="evidence" value="ECO:0007669"/>
    <property type="project" value="TreeGrafter"/>
</dbReference>
<dbReference type="FunFam" id="3.40.50.2300:FF:000001">
    <property type="entry name" value="DNA-binding response regulator PhoB"/>
    <property type="match status" value="1"/>
</dbReference>
<evidence type="ECO:0000256" key="4">
    <source>
        <dbReference type="ARBA" id="ARBA00023125"/>
    </source>
</evidence>
<dbReference type="Pfam" id="PF00072">
    <property type="entry name" value="Response_reg"/>
    <property type="match status" value="1"/>
</dbReference>
<keyword evidence="3" id="KW-0805">Transcription regulation</keyword>
<evidence type="ECO:0000259" key="9">
    <source>
        <dbReference type="PROSITE" id="PS51755"/>
    </source>
</evidence>
<proteinExistence type="predicted"/>
<dbReference type="InterPro" id="IPR036388">
    <property type="entry name" value="WH-like_DNA-bd_sf"/>
</dbReference>
<dbReference type="RefSeq" id="WP_270329931.1">
    <property type="nucleotide sequence ID" value="NZ_JAQEIC010000001.1"/>
</dbReference>
<evidence type="ECO:0000256" key="2">
    <source>
        <dbReference type="ARBA" id="ARBA00023012"/>
    </source>
</evidence>
<gene>
    <name evidence="10" type="ORF">K8W17_06955</name>
</gene>
<evidence type="ECO:0000313" key="10">
    <source>
        <dbReference type="EMBL" id="HJE15799.1"/>
    </source>
</evidence>
<evidence type="ECO:0000256" key="1">
    <source>
        <dbReference type="ARBA" id="ARBA00022553"/>
    </source>
</evidence>
<dbReference type="PROSITE" id="PS50110">
    <property type="entry name" value="RESPONSE_REGULATORY"/>
    <property type="match status" value="1"/>
</dbReference>
<dbReference type="GO" id="GO:0000156">
    <property type="term" value="F:phosphorelay response regulator activity"/>
    <property type="evidence" value="ECO:0007669"/>
    <property type="project" value="TreeGrafter"/>
</dbReference>